<reference evidence="8 9" key="1">
    <citation type="submission" date="2020-01" db="EMBL/GenBank/DDBJ databases">
        <authorList>
            <person name="Kim M.K."/>
        </authorList>
    </citation>
    <scope>NUCLEOTIDE SEQUENCE [LARGE SCALE GENOMIC DNA]</scope>
    <source>
        <strain evidence="8 9">172606-1</strain>
    </source>
</reference>
<feature type="transmembrane region" description="Helical" evidence="7">
    <location>
        <begin position="44"/>
        <end position="65"/>
    </location>
</feature>
<gene>
    <name evidence="8" type="ORF">GXP67_21635</name>
</gene>
<comment type="caution">
    <text evidence="7">Lacks conserved residue(s) required for the propagation of feature annotation.</text>
</comment>
<evidence type="ECO:0000313" key="8">
    <source>
        <dbReference type="EMBL" id="QHT69060.1"/>
    </source>
</evidence>
<proteinExistence type="inferred from homology"/>
<evidence type="ECO:0000256" key="2">
    <source>
        <dbReference type="ARBA" id="ARBA00009784"/>
    </source>
</evidence>
<dbReference type="RefSeq" id="WP_162445054.1">
    <property type="nucleotide sequence ID" value="NZ_CP048222.1"/>
</dbReference>
<evidence type="ECO:0000313" key="9">
    <source>
        <dbReference type="Proteomes" id="UP000480178"/>
    </source>
</evidence>
<dbReference type="NCBIfam" id="NF008228">
    <property type="entry name" value="PRK10995.1"/>
    <property type="match status" value="1"/>
</dbReference>
<dbReference type="Proteomes" id="UP000480178">
    <property type="component" value="Chromosome"/>
</dbReference>
<dbReference type="Pfam" id="PF01914">
    <property type="entry name" value="MarC"/>
    <property type="match status" value="1"/>
</dbReference>
<organism evidence="8 9">
    <name type="scientific">Rhodocytophaga rosea</name>
    <dbReference type="NCBI Taxonomy" id="2704465"/>
    <lineage>
        <taxon>Bacteria</taxon>
        <taxon>Pseudomonadati</taxon>
        <taxon>Bacteroidota</taxon>
        <taxon>Cytophagia</taxon>
        <taxon>Cytophagales</taxon>
        <taxon>Rhodocytophagaceae</taxon>
        <taxon>Rhodocytophaga</taxon>
    </lineage>
</organism>
<dbReference type="EMBL" id="CP048222">
    <property type="protein sequence ID" value="QHT69060.1"/>
    <property type="molecule type" value="Genomic_DNA"/>
</dbReference>
<comment type="subcellular location">
    <subcellularLocation>
        <location evidence="1 7">Cell membrane</location>
        <topology evidence="1 7">Multi-pass membrane protein</topology>
    </subcellularLocation>
</comment>
<sequence length="212" mass="23139">MEVFLATFSALFPVINPLGATPVFLALTESLDRKSRNEQALKACLYMIGILAVFFFAGTFILNFFSLRIEDLRIAGGILILRSGLNLLNPDDAHKGNKRLSKEVQEEGLVKEDISFTPLAMPLLSGPGSIAVVIGMYNKAEGYRDFGYIIAAIIMMALASYLILRSSQRFTKFLGKGGMAALSRMMGFIVLSIGVSFIVNGILSLVEMNQAK</sequence>
<dbReference type="PANTHER" id="PTHR33508">
    <property type="entry name" value="UPF0056 MEMBRANE PROTEIN YHCE"/>
    <property type="match status" value="1"/>
</dbReference>
<evidence type="ECO:0000256" key="6">
    <source>
        <dbReference type="ARBA" id="ARBA00023136"/>
    </source>
</evidence>
<evidence type="ECO:0000256" key="7">
    <source>
        <dbReference type="RuleBase" id="RU362048"/>
    </source>
</evidence>
<accession>A0A6C0GN49</accession>
<evidence type="ECO:0000256" key="1">
    <source>
        <dbReference type="ARBA" id="ARBA00004651"/>
    </source>
</evidence>
<keyword evidence="3" id="KW-1003">Cell membrane</keyword>
<keyword evidence="9" id="KW-1185">Reference proteome</keyword>
<dbReference type="NCBIfam" id="TIGR00427">
    <property type="entry name" value="NAAT family transporter"/>
    <property type="match status" value="1"/>
</dbReference>
<evidence type="ECO:0000256" key="3">
    <source>
        <dbReference type="ARBA" id="ARBA00022475"/>
    </source>
</evidence>
<dbReference type="GO" id="GO:0005886">
    <property type="term" value="C:plasma membrane"/>
    <property type="evidence" value="ECO:0007669"/>
    <property type="project" value="UniProtKB-SubCell"/>
</dbReference>
<keyword evidence="4 7" id="KW-0812">Transmembrane</keyword>
<keyword evidence="6 7" id="KW-0472">Membrane</keyword>
<dbReference type="AlphaFoldDB" id="A0A6C0GN49"/>
<dbReference type="KEGG" id="rhoz:GXP67_21635"/>
<name>A0A6C0GN49_9BACT</name>
<protein>
    <recommendedName>
        <fullName evidence="7">UPF0056 membrane protein</fullName>
    </recommendedName>
</protein>
<evidence type="ECO:0000256" key="4">
    <source>
        <dbReference type="ARBA" id="ARBA00022692"/>
    </source>
</evidence>
<dbReference type="PANTHER" id="PTHR33508:SF1">
    <property type="entry name" value="UPF0056 MEMBRANE PROTEIN YHCE"/>
    <property type="match status" value="1"/>
</dbReference>
<evidence type="ECO:0000256" key="5">
    <source>
        <dbReference type="ARBA" id="ARBA00022989"/>
    </source>
</evidence>
<dbReference type="InterPro" id="IPR002771">
    <property type="entry name" value="Multi_antbiot-R_MarC"/>
</dbReference>
<comment type="similarity">
    <text evidence="2 7">Belongs to the UPF0056 (MarC) family.</text>
</comment>
<keyword evidence="5 7" id="KW-1133">Transmembrane helix</keyword>
<feature type="transmembrane region" description="Helical" evidence="7">
    <location>
        <begin position="146"/>
        <end position="164"/>
    </location>
</feature>
<feature type="transmembrane region" description="Helical" evidence="7">
    <location>
        <begin position="185"/>
        <end position="206"/>
    </location>
</feature>